<dbReference type="EMBL" id="LWDV01000005">
    <property type="protein sequence ID" value="OCL28446.1"/>
    <property type="molecule type" value="Genomic_DNA"/>
</dbReference>
<evidence type="ECO:0000313" key="5">
    <source>
        <dbReference type="Proteomes" id="UP000093514"/>
    </source>
</evidence>
<organism evidence="4 5">
    <name type="scientific">Orenia metallireducens</name>
    <dbReference type="NCBI Taxonomy" id="1413210"/>
    <lineage>
        <taxon>Bacteria</taxon>
        <taxon>Bacillati</taxon>
        <taxon>Bacillota</taxon>
        <taxon>Clostridia</taxon>
        <taxon>Halanaerobiales</taxon>
        <taxon>Halobacteroidaceae</taxon>
        <taxon>Orenia</taxon>
    </lineage>
</organism>
<accession>A0A1C0ACU1</accession>
<gene>
    <name evidence="4" type="ORF">U472_00745</name>
</gene>
<dbReference type="SUPFAM" id="SSF53901">
    <property type="entry name" value="Thiolase-like"/>
    <property type="match status" value="1"/>
</dbReference>
<evidence type="ECO:0000313" key="4">
    <source>
        <dbReference type="EMBL" id="OCL28446.1"/>
    </source>
</evidence>
<dbReference type="Proteomes" id="UP000093514">
    <property type="component" value="Unassembled WGS sequence"/>
</dbReference>
<dbReference type="PANTHER" id="PTHR34069">
    <property type="entry name" value="3-OXOACYL-[ACYL-CARRIER-PROTEIN] SYNTHASE 3"/>
    <property type="match status" value="1"/>
</dbReference>
<proteinExistence type="predicted"/>
<name>A0A1C0ACU1_9FIRM</name>
<dbReference type="CDD" id="cd00827">
    <property type="entry name" value="init_cond_enzymes"/>
    <property type="match status" value="1"/>
</dbReference>
<evidence type="ECO:0000256" key="2">
    <source>
        <dbReference type="ARBA" id="ARBA00023315"/>
    </source>
</evidence>
<reference evidence="5" key="1">
    <citation type="submission" date="2016-07" db="EMBL/GenBank/DDBJ databases">
        <authorList>
            <person name="Florea S."/>
            <person name="Webb J.S."/>
            <person name="Jaromczyk J."/>
            <person name="Schardl C.L."/>
        </authorList>
    </citation>
    <scope>NUCLEOTIDE SEQUENCE [LARGE SCALE GENOMIC DNA]</scope>
    <source>
        <strain evidence="5">Z6</strain>
    </source>
</reference>
<dbReference type="PANTHER" id="PTHR34069:SF2">
    <property type="entry name" value="BETA-KETOACYL-[ACYL-CARRIER-PROTEIN] SYNTHASE III"/>
    <property type="match status" value="1"/>
</dbReference>
<comment type="caution">
    <text evidence="4">The sequence shown here is derived from an EMBL/GenBank/DDBJ whole genome shotgun (WGS) entry which is preliminary data.</text>
</comment>
<keyword evidence="1" id="KW-0808">Transferase</keyword>
<keyword evidence="5" id="KW-1185">Reference proteome</keyword>
<dbReference type="GO" id="GO:0016746">
    <property type="term" value="F:acyltransferase activity"/>
    <property type="evidence" value="ECO:0007669"/>
    <property type="project" value="UniProtKB-KW"/>
</dbReference>
<evidence type="ECO:0000259" key="3">
    <source>
        <dbReference type="Pfam" id="PF08541"/>
    </source>
</evidence>
<dbReference type="AlphaFoldDB" id="A0A1C0ACU1"/>
<dbReference type="Gene3D" id="3.40.47.10">
    <property type="match status" value="2"/>
</dbReference>
<dbReference type="InterPro" id="IPR013747">
    <property type="entry name" value="ACP_syn_III_C"/>
</dbReference>
<dbReference type="GO" id="GO:0044550">
    <property type="term" value="P:secondary metabolite biosynthetic process"/>
    <property type="evidence" value="ECO:0007669"/>
    <property type="project" value="TreeGrafter"/>
</dbReference>
<feature type="domain" description="Beta-ketoacyl-[acyl-carrier-protein] synthase III C-terminal" evidence="3">
    <location>
        <begin position="284"/>
        <end position="362"/>
    </location>
</feature>
<dbReference type="RefSeq" id="WP_068714517.1">
    <property type="nucleotide sequence ID" value="NZ_LWDV01000005.1"/>
</dbReference>
<dbReference type="Pfam" id="PF08541">
    <property type="entry name" value="ACP_syn_III_C"/>
    <property type="match status" value="1"/>
</dbReference>
<sequence length="379" mass="42871">MNDVYINKISVFLPNEPVTNKEMEDVLGKVNDQASRARRITLRNNGIKKRYYVIDKESKEIKYNNAELTAMAVRGLVDDNLSLEDIECLACGTSSPDQLAPNHTVMTLGELALNTEGIATAGICLSGLISLKYGYMAIKSECNNNIVATGSEVVSPMFMANHYEALSREKVDELEKNGRVAFEKDFLRFMLSDGAGAALLQDTPNKDGISLKIEWIDTISYAGEMPVCMYQGGKIENNKFMSWKQFDKEEIFNQNMFAVAQNAKLLNENIVEYTITKPLSEIIERRNLKVEDIDYFLPHYSSEYFRDKLYKGLEEIDFIISKEKWFTNLSYKGNTGSASIYIIIEELLNSGKLQRGEKLLCFVPESGRFSTGFMLLEVV</sequence>
<keyword evidence="2" id="KW-0012">Acyltransferase</keyword>
<protein>
    <recommendedName>
        <fullName evidence="3">Beta-ketoacyl-[acyl-carrier-protein] synthase III C-terminal domain-containing protein</fullName>
    </recommendedName>
</protein>
<dbReference type="NCBIfam" id="NF005293">
    <property type="entry name" value="PRK06816.1"/>
    <property type="match status" value="1"/>
</dbReference>
<dbReference type="InterPro" id="IPR016039">
    <property type="entry name" value="Thiolase-like"/>
</dbReference>
<evidence type="ECO:0000256" key="1">
    <source>
        <dbReference type="ARBA" id="ARBA00022679"/>
    </source>
</evidence>
<reference evidence="4 5" key="2">
    <citation type="submission" date="2016-08" db="EMBL/GenBank/DDBJ databases">
        <title>Orenia metallireducens sp. nov. strain Z6, a Novel Metal-reducing Firmicute from the Deep Subsurface.</title>
        <authorList>
            <person name="Maxim B.I."/>
            <person name="Kenneth K."/>
            <person name="Flynn T.M."/>
            <person name="Oloughlin E.J."/>
            <person name="Locke R.A."/>
            <person name="Weber J.R."/>
            <person name="Egan S.M."/>
            <person name="Mackie R.I."/>
            <person name="Cann I.K."/>
        </authorList>
    </citation>
    <scope>NUCLEOTIDE SEQUENCE [LARGE SCALE GENOMIC DNA]</scope>
    <source>
        <strain evidence="4 5">Z6</strain>
    </source>
</reference>